<dbReference type="Proteomes" id="UP000054858">
    <property type="component" value="Unassembled WGS sequence"/>
</dbReference>
<reference evidence="1 2" key="1">
    <citation type="submission" date="2015-11" db="EMBL/GenBank/DDBJ databases">
        <title>Genomic analysis of 38 Legionella species identifies large and diverse effector repertoires.</title>
        <authorList>
            <person name="Burstein D."/>
            <person name="Amaro F."/>
            <person name="Zusman T."/>
            <person name="Lifshitz Z."/>
            <person name="Cohen O."/>
            <person name="Gilbert J.A."/>
            <person name="Pupko T."/>
            <person name="Shuman H.A."/>
            <person name="Segal G."/>
        </authorList>
    </citation>
    <scope>NUCLEOTIDE SEQUENCE [LARGE SCALE GENOMIC DNA]</scope>
    <source>
        <strain evidence="1 2">Oak Ridge-10</strain>
    </source>
</reference>
<protein>
    <submittedName>
        <fullName evidence="1">Uncharacterized protein</fullName>
    </submittedName>
</protein>
<dbReference type="EMBL" id="LNYP01000028">
    <property type="protein sequence ID" value="KTD38447.1"/>
    <property type="molecule type" value="Genomic_DNA"/>
</dbReference>
<dbReference type="AlphaFoldDB" id="A0A0W0X1L1"/>
<proteinExistence type="predicted"/>
<evidence type="ECO:0000313" key="1">
    <source>
        <dbReference type="EMBL" id="KTD38447.1"/>
    </source>
</evidence>
<sequence length="179" mass="19299">MMVIMMSNPKPMASVVVCSGGDFELSDLAMKVLHNLGFPGRYLTLMGDELAPGGTNINRSHPVLLAIVQALGPDAVKGDAHLDIVSIPTDSGSYWLVQNRDGPTHESVFSQAPRREEMDIEFTGSEREVSPVPLVDPEPFSSRVPMIKQAALAAKFKDILATGRVSELEPSFLNKPGSP</sequence>
<organism evidence="1 2">
    <name type="scientific">Legionella oakridgensis</name>
    <dbReference type="NCBI Taxonomy" id="29423"/>
    <lineage>
        <taxon>Bacteria</taxon>
        <taxon>Pseudomonadati</taxon>
        <taxon>Pseudomonadota</taxon>
        <taxon>Gammaproteobacteria</taxon>
        <taxon>Legionellales</taxon>
        <taxon>Legionellaceae</taxon>
        <taxon>Legionella</taxon>
    </lineage>
</organism>
<evidence type="ECO:0000313" key="2">
    <source>
        <dbReference type="Proteomes" id="UP000054858"/>
    </source>
</evidence>
<name>A0A0W0X1L1_9GAMM</name>
<accession>A0A0W0X1L1</accession>
<dbReference type="PATRIC" id="fig|29423.5.peg.1457"/>
<comment type="caution">
    <text evidence="1">The sequence shown here is derived from an EMBL/GenBank/DDBJ whole genome shotgun (WGS) entry which is preliminary data.</text>
</comment>
<gene>
    <name evidence="1" type="ORF">Loak_1392</name>
</gene>